<evidence type="ECO:0000313" key="4">
    <source>
        <dbReference type="EMBL" id="KAL1590836.1"/>
    </source>
</evidence>
<dbReference type="Pfam" id="PF25543">
    <property type="entry name" value="zf-CCCH_tandem"/>
    <property type="match status" value="1"/>
</dbReference>
<keyword evidence="1" id="KW-0862">Zinc</keyword>
<evidence type="ECO:0000256" key="2">
    <source>
        <dbReference type="SAM" id="MobiDB-lite"/>
    </source>
</evidence>
<comment type="caution">
    <text evidence="4">The sequence shown here is derived from an EMBL/GenBank/DDBJ whole genome shotgun (WGS) entry which is preliminary data.</text>
</comment>
<sequence length="490" mass="54857">MNGHQGSAPTADYLERFEAFRQSDREREAFVADLVQKYQELQVLYQEKCGDFENEVESRRIWYNAAKVKENELLAMRQESGSNPFAMVLLDGDGAIFENYLYAQGKDGGAEAASQLHAELKNQLKQMYPESSASDWNIVVNIVLNLQGLGTKLQACGIINNPNELQAFGRAFGLTHPLFNFIDVGSGKERADHKIRETLRLFLPMPQCKHIFFGPCHDNGYLPVLEPFKRDRTTSSRITLVETTPAEPGFVALGFNRVKFPRVFRDTNLPFRQSSTPAFSPPAVSLPVRTNTNKQNAASAYVPPSTGGTMNSSKPTSPAPSTDASTWATVGKGTGPKNIDIAPKKATTRRHVVLNVDDERLDPPLPRPDPGAEKRYLTRIKEQGKCCNSYHLTGQCASGEYCDYIHGERLSPGEFLVLKHKARSITCPAKYTCREVDCTFGHHCKFGGKGCFADNCWFSDTHYMDLEPAKRVYEDGTEEWLMSYLEKSRK</sequence>
<dbReference type="InterPro" id="IPR057683">
    <property type="entry name" value="DUF7923"/>
</dbReference>
<keyword evidence="1" id="KW-0863">Zinc-finger</keyword>
<dbReference type="PANTHER" id="PTHR37543:SF1">
    <property type="entry name" value="CCCH ZINC FINGER DNA BINDING PROTEIN (AFU_ORTHOLOGUE AFUA_5G12760)"/>
    <property type="match status" value="1"/>
</dbReference>
<dbReference type="PROSITE" id="PS50103">
    <property type="entry name" value="ZF_C3H1"/>
    <property type="match status" value="1"/>
</dbReference>
<organism evidence="4 5">
    <name type="scientific">Cladosporium halotolerans</name>
    <dbReference type="NCBI Taxonomy" id="1052096"/>
    <lineage>
        <taxon>Eukaryota</taxon>
        <taxon>Fungi</taxon>
        <taxon>Dikarya</taxon>
        <taxon>Ascomycota</taxon>
        <taxon>Pezizomycotina</taxon>
        <taxon>Dothideomycetes</taxon>
        <taxon>Dothideomycetidae</taxon>
        <taxon>Cladosporiales</taxon>
        <taxon>Cladosporiaceae</taxon>
        <taxon>Cladosporium</taxon>
    </lineage>
</organism>
<protein>
    <recommendedName>
        <fullName evidence="3">C3H1-type domain-containing protein</fullName>
    </recommendedName>
</protein>
<dbReference type="InterPro" id="IPR000571">
    <property type="entry name" value="Znf_CCCH"/>
</dbReference>
<evidence type="ECO:0000256" key="1">
    <source>
        <dbReference type="PROSITE-ProRule" id="PRU00723"/>
    </source>
</evidence>
<dbReference type="Pfam" id="PF25540">
    <property type="entry name" value="DUF7923"/>
    <property type="match status" value="1"/>
</dbReference>
<dbReference type="AlphaFoldDB" id="A0AB34L307"/>
<feature type="zinc finger region" description="C3H1-type" evidence="1">
    <location>
        <begin position="381"/>
        <end position="409"/>
    </location>
</feature>
<dbReference type="GO" id="GO:0008270">
    <property type="term" value="F:zinc ion binding"/>
    <property type="evidence" value="ECO:0007669"/>
    <property type="project" value="UniProtKB-KW"/>
</dbReference>
<dbReference type="EMBL" id="JAAQHG020000001">
    <property type="protein sequence ID" value="KAL1590836.1"/>
    <property type="molecule type" value="Genomic_DNA"/>
</dbReference>
<dbReference type="PANTHER" id="PTHR37543">
    <property type="entry name" value="CCCH ZINC FINGER DNA BINDING PROTEIN (AFU_ORTHOLOGUE AFUA_5G12760)"/>
    <property type="match status" value="1"/>
</dbReference>
<accession>A0AB34L307</accession>
<feature type="domain" description="C3H1-type" evidence="3">
    <location>
        <begin position="381"/>
        <end position="409"/>
    </location>
</feature>
<dbReference type="GeneID" id="96001809"/>
<feature type="region of interest" description="Disordered" evidence="2">
    <location>
        <begin position="294"/>
        <end position="341"/>
    </location>
</feature>
<reference evidence="4 5" key="1">
    <citation type="journal article" date="2020" name="Microbiol. Resour. Announc.">
        <title>Draft Genome Sequence of a Cladosporium Species Isolated from the Mesophotic Ascidian Didemnum maculosum.</title>
        <authorList>
            <person name="Gioti A."/>
            <person name="Siaperas R."/>
            <person name="Nikolaivits E."/>
            <person name="Le Goff G."/>
            <person name="Ouazzani J."/>
            <person name="Kotoulas G."/>
            <person name="Topakas E."/>
        </authorList>
    </citation>
    <scope>NUCLEOTIDE SEQUENCE [LARGE SCALE GENOMIC DNA]</scope>
    <source>
        <strain evidence="4 5">TM138-S3</strain>
    </source>
</reference>
<keyword evidence="5" id="KW-1185">Reference proteome</keyword>
<evidence type="ECO:0000313" key="5">
    <source>
        <dbReference type="Proteomes" id="UP000803884"/>
    </source>
</evidence>
<keyword evidence="1" id="KW-0479">Metal-binding</keyword>
<evidence type="ECO:0000259" key="3">
    <source>
        <dbReference type="PROSITE" id="PS50103"/>
    </source>
</evidence>
<dbReference type="InterPro" id="IPR057654">
    <property type="entry name" value="Znf-CCCH_tandem"/>
</dbReference>
<feature type="compositionally biased region" description="Polar residues" evidence="2">
    <location>
        <begin position="306"/>
        <end position="328"/>
    </location>
</feature>
<dbReference type="Pfam" id="PF25542">
    <property type="entry name" value="zf-CCCH_12"/>
    <property type="match status" value="1"/>
</dbReference>
<gene>
    <name evidence="4" type="ORF">WHR41_00365</name>
</gene>
<name>A0AB34L307_9PEZI</name>
<proteinExistence type="predicted"/>
<dbReference type="Proteomes" id="UP000803884">
    <property type="component" value="Unassembled WGS sequence"/>
</dbReference>
<dbReference type="RefSeq" id="XP_069233941.1">
    <property type="nucleotide sequence ID" value="XM_069368971.1"/>
</dbReference>